<accession>A0ABZ3J3H7</accession>
<sequence length="32" mass="3461">MAVYSEPGYGVSPVINIIAFSISPELQAEHLK</sequence>
<name>A0ABZ3J3H7_SPOA4</name>
<evidence type="ECO:0000313" key="1">
    <source>
        <dbReference type="EMBL" id="XFO72750.1"/>
    </source>
</evidence>
<gene>
    <name evidence="1" type="ORF">SPACI_028030</name>
</gene>
<reference evidence="1" key="1">
    <citation type="submission" date="2024-05" db="EMBL/GenBank/DDBJ databases">
        <title>Isolation and characterization of Sporomusa carbonis sp. nov., a carboxydotrophic hydrogenogen in the genus of Sporomusa isolated from a charcoal burning pile.</title>
        <authorList>
            <person name="Boeer T."/>
            <person name="Rosenbaum F."/>
            <person name="Eysell L."/>
            <person name="Mueller V."/>
            <person name="Daniel R."/>
            <person name="Poehlein A."/>
        </authorList>
    </citation>
    <scope>NUCLEOTIDE SEQUENCE [LARGE SCALE GENOMIC DNA]</scope>
    <source>
        <strain evidence="1">DSM 3132</strain>
    </source>
</reference>
<keyword evidence="2" id="KW-1185">Reference proteome</keyword>
<evidence type="ECO:0000313" key="2">
    <source>
        <dbReference type="Proteomes" id="UP000216052"/>
    </source>
</evidence>
<dbReference type="EMBL" id="CP155571">
    <property type="protein sequence ID" value="XFO72750.1"/>
    <property type="molecule type" value="Genomic_DNA"/>
</dbReference>
<protein>
    <submittedName>
        <fullName evidence="1">Uncharacterized protein</fullName>
    </submittedName>
</protein>
<proteinExistence type="predicted"/>
<organism evidence="1 2">
    <name type="scientific">Sporomusa acidovorans (strain ATCC 49682 / DSM 3132 / Mol)</name>
    <dbReference type="NCBI Taxonomy" id="1123286"/>
    <lineage>
        <taxon>Bacteria</taxon>
        <taxon>Bacillati</taxon>
        <taxon>Bacillota</taxon>
        <taxon>Negativicutes</taxon>
        <taxon>Selenomonadales</taxon>
        <taxon>Sporomusaceae</taxon>
        <taxon>Sporomusa</taxon>
    </lineage>
</organism>
<dbReference type="Proteomes" id="UP000216052">
    <property type="component" value="Chromosome"/>
</dbReference>